<dbReference type="SUPFAM" id="SSF46785">
    <property type="entry name" value="Winged helix' DNA-binding domain"/>
    <property type="match status" value="1"/>
</dbReference>
<dbReference type="Pfam" id="PF00126">
    <property type="entry name" value="HTH_1"/>
    <property type="match status" value="1"/>
</dbReference>
<evidence type="ECO:0000313" key="6">
    <source>
        <dbReference type="EMBL" id="KKN31237.1"/>
    </source>
</evidence>
<accession>A0A0F9Q2N0</accession>
<comment type="caution">
    <text evidence="6">The sequence shown here is derived from an EMBL/GenBank/DDBJ whole genome shotgun (WGS) entry which is preliminary data.</text>
</comment>
<evidence type="ECO:0000256" key="2">
    <source>
        <dbReference type="ARBA" id="ARBA00023015"/>
    </source>
</evidence>
<dbReference type="GO" id="GO:0000976">
    <property type="term" value="F:transcription cis-regulatory region binding"/>
    <property type="evidence" value="ECO:0007669"/>
    <property type="project" value="TreeGrafter"/>
</dbReference>
<dbReference type="SUPFAM" id="SSF53850">
    <property type="entry name" value="Periplasmic binding protein-like II"/>
    <property type="match status" value="1"/>
</dbReference>
<keyword evidence="4" id="KW-0804">Transcription</keyword>
<dbReference type="PANTHER" id="PTHR30126:SF40">
    <property type="entry name" value="HTH-TYPE TRANSCRIPTIONAL REGULATOR GLTR"/>
    <property type="match status" value="1"/>
</dbReference>
<dbReference type="Pfam" id="PF03466">
    <property type="entry name" value="LysR_substrate"/>
    <property type="match status" value="1"/>
</dbReference>
<dbReference type="PANTHER" id="PTHR30126">
    <property type="entry name" value="HTH-TYPE TRANSCRIPTIONAL REGULATOR"/>
    <property type="match status" value="1"/>
</dbReference>
<feature type="domain" description="HTH lysR-type" evidence="5">
    <location>
        <begin position="1"/>
        <end position="58"/>
    </location>
</feature>
<reference evidence="6" key="1">
    <citation type="journal article" date="2015" name="Nature">
        <title>Complex archaea that bridge the gap between prokaryotes and eukaryotes.</title>
        <authorList>
            <person name="Spang A."/>
            <person name="Saw J.H."/>
            <person name="Jorgensen S.L."/>
            <person name="Zaremba-Niedzwiedzka K."/>
            <person name="Martijn J."/>
            <person name="Lind A.E."/>
            <person name="van Eijk R."/>
            <person name="Schleper C."/>
            <person name="Guy L."/>
            <person name="Ettema T.J."/>
        </authorList>
    </citation>
    <scope>NUCLEOTIDE SEQUENCE</scope>
</reference>
<evidence type="ECO:0000256" key="1">
    <source>
        <dbReference type="ARBA" id="ARBA00009437"/>
    </source>
</evidence>
<dbReference type="Gene3D" id="1.10.10.10">
    <property type="entry name" value="Winged helix-like DNA-binding domain superfamily/Winged helix DNA-binding domain"/>
    <property type="match status" value="1"/>
</dbReference>
<dbReference type="EMBL" id="LAZR01002346">
    <property type="protein sequence ID" value="KKN31237.1"/>
    <property type="molecule type" value="Genomic_DNA"/>
</dbReference>
<dbReference type="PROSITE" id="PS50931">
    <property type="entry name" value="HTH_LYSR"/>
    <property type="match status" value="1"/>
</dbReference>
<comment type="similarity">
    <text evidence="1">Belongs to the LysR transcriptional regulatory family.</text>
</comment>
<name>A0A0F9Q2N0_9ZZZZ</name>
<proteinExistence type="inferred from homology"/>
<evidence type="ECO:0000259" key="5">
    <source>
        <dbReference type="PROSITE" id="PS50931"/>
    </source>
</evidence>
<organism evidence="6">
    <name type="scientific">marine sediment metagenome</name>
    <dbReference type="NCBI Taxonomy" id="412755"/>
    <lineage>
        <taxon>unclassified sequences</taxon>
        <taxon>metagenomes</taxon>
        <taxon>ecological metagenomes</taxon>
    </lineage>
</organism>
<dbReference type="CDD" id="cd05466">
    <property type="entry name" value="PBP2_LTTR_substrate"/>
    <property type="match status" value="1"/>
</dbReference>
<keyword evidence="3" id="KW-0238">DNA-binding</keyword>
<gene>
    <name evidence="6" type="ORF">LCGC14_0826060</name>
</gene>
<evidence type="ECO:0000256" key="3">
    <source>
        <dbReference type="ARBA" id="ARBA00023125"/>
    </source>
</evidence>
<protein>
    <recommendedName>
        <fullName evidence="5">HTH lysR-type domain-containing protein</fullName>
    </recommendedName>
</protein>
<dbReference type="AlphaFoldDB" id="A0A0F9Q2N0"/>
<dbReference type="InterPro" id="IPR036388">
    <property type="entry name" value="WH-like_DNA-bd_sf"/>
</dbReference>
<dbReference type="InterPro" id="IPR000847">
    <property type="entry name" value="LysR_HTH_N"/>
</dbReference>
<dbReference type="InterPro" id="IPR005119">
    <property type="entry name" value="LysR_subst-bd"/>
</dbReference>
<sequence length="291" mass="31655">MHLDDIEKVIHVAGSQNLHTTAKHFNVTAGALSKTLKKVEASLATKLFNRVGKTLVLNDKGKEFVKHSSDLVHNYQQLTSRFKSDNHKFNAVIAGPAILLKSGLKRLLIPLSHLPCSVRINNVFEGEAISQVASGAAHIALVTREALNNSQHTNLVAVDVFNTGFSVAAARTHNLVQKKLLALSKSEFAQSAFACPLFSPLCGLEQGIGSDGWQDEMAERNIVFRCSDYSALIEVVQSGLALAYLPDFVIDDLALTKITVKGVNSHYSEGIVVIYKPSTADGWLNKLMHSL</sequence>
<dbReference type="Gene3D" id="3.40.190.10">
    <property type="entry name" value="Periplasmic binding protein-like II"/>
    <property type="match status" value="2"/>
</dbReference>
<evidence type="ECO:0000256" key="4">
    <source>
        <dbReference type="ARBA" id="ARBA00023163"/>
    </source>
</evidence>
<keyword evidence="2" id="KW-0805">Transcription regulation</keyword>
<dbReference type="InterPro" id="IPR036390">
    <property type="entry name" value="WH_DNA-bd_sf"/>
</dbReference>
<dbReference type="GO" id="GO:0003700">
    <property type="term" value="F:DNA-binding transcription factor activity"/>
    <property type="evidence" value="ECO:0007669"/>
    <property type="project" value="InterPro"/>
</dbReference>